<dbReference type="KEGG" id="sre:PTSG_05990"/>
<feature type="compositionally biased region" description="Basic residues" evidence="2">
    <location>
        <begin position="290"/>
        <end position="299"/>
    </location>
</feature>
<feature type="region of interest" description="Disordered" evidence="2">
    <location>
        <begin position="124"/>
        <end position="153"/>
    </location>
</feature>
<proteinExistence type="predicted"/>
<feature type="compositionally biased region" description="Acidic residues" evidence="2">
    <location>
        <begin position="51"/>
        <end position="71"/>
    </location>
</feature>
<reference evidence="3" key="1">
    <citation type="submission" date="2009-08" db="EMBL/GenBank/DDBJ databases">
        <title>Annotation of Salpingoeca rosetta.</title>
        <authorList>
            <consortium name="The Broad Institute Genome Sequencing Platform"/>
            <person name="Russ C."/>
            <person name="Cuomo C."/>
            <person name="Burger G."/>
            <person name="Gray M.W."/>
            <person name="Holland P.W.H."/>
            <person name="King N."/>
            <person name="Lang F.B.F."/>
            <person name="Roger A.J."/>
            <person name="Ruiz-Trillo I."/>
            <person name="Young S.K."/>
            <person name="Zeng Q."/>
            <person name="Gargeya S."/>
            <person name="Alvarado L."/>
            <person name="Berlin A."/>
            <person name="Chapman S.B."/>
            <person name="Chen Z."/>
            <person name="Freedman E."/>
            <person name="Gellesch M."/>
            <person name="Goldberg J."/>
            <person name="Griggs A."/>
            <person name="Gujja S."/>
            <person name="Heilman E."/>
            <person name="Heiman D."/>
            <person name="Howarth C."/>
            <person name="Mehta T."/>
            <person name="Neiman D."/>
            <person name="Pearson M."/>
            <person name="Roberts A."/>
            <person name="Saif S."/>
            <person name="Shea T."/>
            <person name="Shenoy N."/>
            <person name="Sisk P."/>
            <person name="Stolte C."/>
            <person name="Sykes S."/>
            <person name="White J."/>
            <person name="Yandava C."/>
            <person name="Haas B."/>
            <person name="Nusbaum C."/>
            <person name="Birren B."/>
        </authorList>
    </citation>
    <scope>NUCLEOTIDE SEQUENCE [LARGE SCALE GENOMIC DNA]</scope>
    <source>
        <strain evidence="3">ATCC 50818</strain>
    </source>
</reference>
<sequence>MSTYDTGVGRALDSMHLSLKGDIQDTKDHISRLRSQLSSPKGRSQQRYTTDDDDGGDDDGGDGYEYDDTTDNTEQINVQALLEENEILKRKLRRANKQAQRREVELEVELQRLREELQRLHRSGLHHEPLERSKLKEPLRPPSRSSRAEYLKTRRAQEALDQKLTRAMTEANDVALRNDALMAENTQLRQEVARLRQENTDLLLFAKDSQTDTRVLRAQVVTNVAHRAALLRRLGRSERDKHQLEGNLASLSQRFVRSTQEDEQEQEMLRWARIDALSRTPRSQSSSSRQPRRAARTRNIRVETWADQ</sequence>
<feature type="region of interest" description="Disordered" evidence="2">
    <location>
        <begin position="275"/>
        <end position="308"/>
    </location>
</feature>
<gene>
    <name evidence="3" type="ORF">PTSG_05990</name>
</gene>
<evidence type="ECO:0000256" key="1">
    <source>
        <dbReference type="SAM" id="Coils"/>
    </source>
</evidence>
<protein>
    <submittedName>
        <fullName evidence="3">Uncharacterized protein</fullName>
    </submittedName>
</protein>
<dbReference type="GeneID" id="16073456"/>
<dbReference type="EMBL" id="GL832969">
    <property type="protein sequence ID" value="EGD74626.1"/>
    <property type="molecule type" value="Genomic_DNA"/>
</dbReference>
<dbReference type="AlphaFoldDB" id="F2UDD1"/>
<accession>F2UDD1</accession>
<evidence type="ECO:0000256" key="2">
    <source>
        <dbReference type="SAM" id="MobiDB-lite"/>
    </source>
</evidence>
<dbReference type="OrthoDB" id="10671108at2759"/>
<name>F2UDD1_SALR5</name>
<evidence type="ECO:0000313" key="4">
    <source>
        <dbReference type="Proteomes" id="UP000007799"/>
    </source>
</evidence>
<feature type="coiled-coil region" evidence="1">
    <location>
        <begin position="78"/>
        <end position="123"/>
    </location>
</feature>
<keyword evidence="4" id="KW-1185">Reference proteome</keyword>
<feature type="region of interest" description="Disordered" evidence="2">
    <location>
        <begin position="27"/>
        <end position="71"/>
    </location>
</feature>
<feature type="compositionally biased region" description="Basic and acidic residues" evidence="2">
    <location>
        <begin position="124"/>
        <end position="139"/>
    </location>
</feature>
<dbReference type="Proteomes" id="UP000007799">
    <property type="component" value="Unassembled WGS sequence"/>
</dbReference>
<dbReference type="InParanoid" id="F2UDD1"/>
<feature type="coiled-coil region" evidence="1">
    <location>
        <begin position="171"/>
        <end position="198"/>
    </location>
</feature>
<keyword evidence="1" id="KW-0175">Coiled coil</keyword>
<feature type="compositionally biased region" description="Polar residues" evidence="2">
    <location>
        <begin position="33"/>
        <end position="47"/>
    </location>
</feature>
<feature type="compositionally biased region" description="Low complexity" evidence="2">
    <location>
        <begin position="278"/>
        <end position="289"/>
    </location>
</feature>
<organism evidence="4">
    <name type="scientific">Salpingoeca rosetta (strain ATCC 50818 / BSB-021)</name>
    <dbReference type="NCBI Taxonomy" id="946362"/>
    <lineage>
        <taxon>Eukaryota</taxon>
        <taxon>Choanoflagellata</taxon>
        <taxon>Craspedida</taxon>
        <taxon>Salpingoecidae</taxon>
        <taxon>Salpingoeca</taxon>
    </lineage>
</organism>
<dbReference type="RefSeq" id="XP_004992883.1">
    <property type="nucleotide sequence ID" value="XM_004992826.1"/>
</dbReference>
<evidence type="ECO:0000313" key="3">
    <source>
        <dbReference type="EMBL" id="EGD74626.1"/>
    </source>
</evidence>